<dbReference type="InterPro" id="IPR019734">
    <property type="entry name" value="TPR_rpt"/>
</dbReference>
<protein>
    <submittedName>
        <fullName evidence="2">Glycosyl transferase</fullName>
    </submittedName>
</protein>
<dbReference type="Pfam" id="PF13181">
    <property type="entry name" value="TPR_8"/>
    <property type="match status" value="2"/>
</dbReference>
<dbReference type="InterPro" id="IPR029044">
    <property type="entry name" value="Nucleotide-diphossugar_trans"/>
</dbReference>
<dbReference type="EMBL" id="BMHB01000001">
    <property type="protein sequence ID" value="GGI10307.1"/>
    <property type="molecule type" value="Genomic_DNA"/>
</dbReference>
<dbReference type="SUPFAM" id="SSF48452">
    <property type="entry name" value="TPR-like"/>
    <property type="match status" value="1"/>
</dbReference>
<dbReference type="PANTHER" id="PTHR43630:SF2">
    <property type="entry name" value="GLYCOSYLTRANSFERASE"/>
    <property type="match status" value="1"/>
</dbReference>
<dbReference type="Gene3D" id="3.90.550.10">
    <property type="entry name" value="Spore Coat Polysaccharide Biosynthesis Protein SpsA, Chain A"/>
    <property type="match status" value="1"/>
</dbReference>
<reference evidence="3" key="1">
    <citation type="journal article" date="2019" name="Int. J. Syst. Evol. Microbiol.">
        <title>The Global Catalogue of Microorganisms (GCM) 10K type strain sequencing project: providing services to taxonomists for standard genome sequencing and annotation.</title>
        <authorList>
            <consortium name="The Broad Institute Genomics Platform"/>
            <consortium name="The Broad Institute Genome Sequencing Center for Infectious Disease"/>
            <person name="Wu L."/>
            <person name="Ma J."/>
        </authorList>
    </citation>
    <scope>NUCLEOTIDE SEQUENCE [LARGE SCALE GENOMIC DNA]</scope>
    <source>
        <strain evidence="3">CGMCC 1.14993</strain>
    </source>
</reference>
<feature type="domain" description="Glycosyltransferase 2-like" evidence="1">
    <location>
        <begin position="9"/>
        <end position="139"/>
    </location>
</feature>
<evidence type="ECO:0000313" key="2">
    <source>
        <dbReference type="EMBL" id="GGI10307.1"/>
    </source>
</evidence>
<gene>
    <name evidence="2" type="ORF">GCM10007380_02140</name>
</gene>
<dbReference type="Pfam" id="PF00535">
    <property type="entry name" value="Glycos_transf_2"/>
    <property type="match status" value="1"/>
</dbReference>
<dbReference type="InterPro" id="IPR011990">
    <property type="entry name" value="TPR-like_helical_dom_sf"/>
</dbReference>
<evidence type="ECO:0000313" key="3">
    <source>
        <dbReference type="Proteomes" id="UP000626244"/>
    </source>
</evidence>
<accession>A0A8J3AE90</accession>
<evidence type="ECO:0000259" key="1">
    <source>
        <dbReference type="Pfam" id="PF00535"/>
    </source>
</evidence>
<dbReference type="PANTHER" id="PTHR43630">
    <property type="entry name" value="POLY-BETA-1,6-N-ACETYL-D-GLUCOSAMINE SYNTHASE"/>
    <property type="match status" value="1"/>
</dbReference>
<sequence>MKKDSITISLCMIVKNEENVLERCLSSVSTIVDEIVIIDTGSTDQTKEMAKKFTNCVYDFNWINDFSAARNFAFSKATKDYIMWLDADDVITEVNAEKLLELKKTLTEEVDAVAMKYHLSFDEDGNPTFSSVRNRIVKRKRNFKWIGFVHEYLEVYGNIIHSDAAVIHHKDKDSSTRNLKIYEEAIASGKSLNPRDKYYYANECLDHGKYETAIEWYNKFLDEGKGWSEDNIQACGKMADCYLNLGDMDLATRSCLKSFTYDGPRGENCCRLGYIYLQQNDYHRAISWYKIATFVDIPEQKSPFINTACYTWLPHLQLCLSYSRLGDQETAKKHNDIAASFAPNNPSVKYNQAYFNSLFNEK</sequence>
<name>A0A8J3AE90_9BACI</name>
<comment type="caution">
    <text evidence="2">The sequence shown here is derived from an EMBL/GenBank/DDBJ whole genome shotgun (WGS) entry which is preliminary data.</text>
</comment>
<dbReference type="GO" id="GO:0016740">
    <property type="term" value="F:transferase activity"/>
    <property type="evidence" value="ECO:0007669"/>
    <property type="project" value="UniProtKB-KW"/>
</dbReference>
<dbReference type="InterPro" id="IPR001173">
    <property type="entry name" value="Glyco_trans_2-like"/>
</dbReference>
<keyword evidence="2" id="KW-0808">Transferase</keyword>
<proteinExistence type="predicted"/>
<dbReference type="Gene3D" id="1.25.40.10">
    <property type="entry name" value="Tetratricopeptide repeat domain"/>
    <property type="match status" value="2"/>
</dbReference>
<dbReference type="SUPFAM" id="SSF53448">
    <property type="entry name" value="Nucleotide-diphospho-sugar transferases"/>
    <property type="match status" value="1"/>
</dbReference>
<dbReference type="AlphaFoldDB" id="A0A8J3AE90"/>
<dbReference type="RefSeq" id="WP_235821570.1">
    <property type="nucleotide sequence ID" value="NZ_BMHB01000001.1"/>
</dbReference>
<dbReference type="Proteomes" id="UP000626244">
    <property type="component" value="Unassembled WGS sequence"/>
</dbReference>
<dbReference type="CDD" id="cd02511">
    <property type="entry name" value="Beta4Glucosyltransferase"/>
    <property type="match status" value="1"/>
</dbReference>
<keyword evidence="3" id="KW-1185">Reference proteome</keyword>
<organism evidence="2 3">
    <name type="scientific">Gottfriedia solisilvae</name>
    <dbReference type="NCBI Taxonomy" id="1516104"/>
    <lineage>
        <taxon>Bacteria</taxon>
        <taxon>Bacillati</taxon>
        <taxon>Bacillota</taxon>
        <taxon>Bacilli</taxon>
        <taxon>Bacillales</taxon>
        <taxon>Bacillaceae</taxon>
        <taxon>Gottfriedia</taxon>
    </lineage>
</organism>